<dbReference type="InterPro" id="IPR050259">
    <property type="entry name" value="SDR"/>
</dbReference>
<evidence type="ECO:0000313" key="4">
    <source>
        <dbReference type="EMBL" id="WQG91248.1"/>
    </source>
</evidence>
<keyword evidence="4" id="KW-0560">Oxidoreductase</keyword>
<reference evidence="3 5" key="1">
    <citation type="submission" date="2016-11" db="EMBL/GenBank/DDBJ databases">
        <authorList>
            <person name="Jaros S."/>
            <person name="Januszkiewicz K."/>
            <person name="Wedrychowicz H."/>
        </authorList>
    </citation>
    <scope>NUCLEOTIDE SEQUENCE [LARGE SCALE GENOMIC DNA]</scope>
    <source>
        <strain evidence="3 5">DSM 784</strain>
    </source>
</reference>
<dbReference type="EMBL" id="CP140154">
    <property type="protein sequence ID" value="WQG91248.1"/>
    <property type="molecule type" value="Genomic_DNA"/>
</dbReference>
<dbReference type="GO" id="GO:0016491">
    <property type="term" value="F:oxidoreductase activity"/>
    <property type="evidence" value="ECO:0007669"/>
    <property type="project" value="UniProtKB-KW"/>
</dbReference>
<protein>
    <submittedName>
        <fullName evidence="3">NAD(P)-dependent dehydrogenase, short-chain alcohol dehydrogenase family</fullName>
    </submittedName>
    <submittedName>
        <fullName evidence="4">SDR family oxidoreductase</fullName>
        <ecNumber evidence="4">1.-.-.-</ecNumber>
    </submittedName>
</protein>
<accession>A0A1K1SWN8</accession>
<dbReference type="GO" id="GO:0032787">
    <property type="term" value="P:monocarboxylic acid metabolic process"/>
    <property type="evidence" value="ECO:0007669"/>
    <property type="project" value="UniProtKB-ARBA"/>
</dbReference>
<evidence type="ECO:0000313" key="5">
    <source>
        <dbReference type="Proteomes" id="UP000183788"/>
    </source>
</evidence>
<evidence type="ECO:0000256" key="2">
    <source>
        <dbReference type="RuleBase" id="RU000363"/>
    </source>
</evidence>
<dbReference type="Gene3D" id="3.40.50.720">
    <property type="entry name" value="NAD(P)-binding Rossmann-like Domain"/>
    <property type="match status" value="1"/>
</dbReference>
<sequence>MDLQLKGKTAFISGSSQGIGFAIAEQLLREGASVFINGRNEEKLQQAVAQLQPLGPVKGIAGDIAVIADQIPPVDILVNNVGIFDLKSFFDLTDEEWLHFFNVNVMSSVRLSRALMPAMLENNWGRIIFISSESGVNIPANMIHYGMTKTAMLSISRGLAQLTKGTAVTVNTILGGPTYSDGVKMTIEAIAAAQDLSAEVLKENIFAATNPGSLLQRFLQPSEIAQLATYLASPLSIATNGAALRADGGVLNTIL</sequence>
<dbReference type="EMBL" id="FPIZ01000037">
    <property type="protein sequence ID" value="SFW88718.1"/>
    <property type="molecule type" value="Genomic_DNA"/>
</dbReference>
<dbReference type="RefSeq" id="WP_072366079.1">
    <property type="nucleotide sequence ID" value="NZ_CBHWAX010000086.1"/>
</dbReference>
<dbReference type="Pfam" id="PF00106">
    <property type="entry name" value="adh_short"/>
    <property type="match status" value="1"/>
</dbReference>
<dbReference type="PANTHER" id="PTHR42879">
    <property type="entry name" value="3-OXOACYL-(ACYL-CARRIER-PROTEIN) REDUCTASE"/>
    <property type="match status" value="1"/>
</dbReference>
<name>A0A1K1SWN8_9BACT</name>
<evidence type="ECO:0000313" key="6">
    <source>
        <dbReference type="Proteomes" id="UP001326715"/>
    </source>
</evidence>
<dbReference type="AlphaFoldDB" id="A0A1K1SWN8"/>
<organism evidence="3 5">
    <name type="scientific">Chitinophaga sancti</name>
    <dbReference type="NCBI Taxonomy" id="1004"/>
    <lineage>
        <taxon>Bacteria</taxon>
        <taxon>Pseudomonadati</taxon>
        <taxon>Bacteroidota</taxon>
        <taxon>Chitinophagia</taxon>
        <taxon>Chitinophagales</taxon>
        <taxon>Chitinophagaceae</taxon>
        <taxon>Chitinophaga</taxon>
    </lineage>
</organism>
<evidence type="ECO:0000256" key="1">
    <source>
        <dbReference type="ARBA" id="ARBA00006484"/>
    </source>
</evidence>
<dbReference type="PROSITE" id="PS00061">
    <property type="entry name" value="ADH_SHORT"/>
    <property type="match status" value="1"/>
</dbReference>
<dbReference type="InterPro" id="IPR020904">
    <property type="entry name" value="Sc_DH/Rdtase_CS"/>
</dbReference>
<dbReference type="EC" id="1.-.-.-" evidence="4"/>
<proteinExistence type="inferred from homology"/>
<dbReference type="PRINTS" id="PR00081">
    <property type="entry name" value="GDHRDH"/>
</dbReference>
<dbReference type="SUPFAM" id="SSF51735">
    <property type="entry name" value="NAD(P)-binding Rossmann-fold domains"/>
    <property type="match status" value="1"/>
</dbReference>
<reference evidence="4 6" key="2">
    <citation type="submission" date="2023-11" db="EMBL/GenBank/DDBJ databases">
        <title>MicrobeMod: A computational toolkit for identifying prokaryotic methylation and restriction-modification with nanopore sequencing.</title>
        <authorList>
            <person name="Crits-Christoph A."/>
            <person name="Kang S.C."/>
            <person name="Lee H."/>
            <person name="Ostrov N."/>
        </authorList>
    </citation>
    <scope>NUCLEOTIDE SEQUENCE [LARGE SCALE GENOMIC DNA]</scope>
    <source>
        <strain evidence="4 6">ATCC 23090</strain>
    </source>
</reference>
<dbReference type="CDD" id="cd05233">
    <property type="entry name" value="SDR_c"/>
    <property type="match status" value="1"/>
</dbReference>
<dbReference type="InterPro" id="IPR036291">
    <property type="entry name" value="NAD(P)-bd_dom_sf"/>
</dbReference>
<gene>
    <name evidence="3" type="ORF">SAMN05661012_06301</name>
    <name evidence="4" type="ORF">SR876_07040</name>
</gene>
<dbReference type="PRINTS" id="PR00080">
    <property type="entry name" value="SDRFAMILY"/>
</dbReference>
<dbReference type="Proteomes" id="UP001326715">
    <property type="component" value="Chromosome"/>
</dbReference>
<keyword evidence="6" id="KW-1185">Reference proteome</keyword>
<dbReference type="InterPro" id="IPR002347">
    <property type="entry name" value="SDR_fam"/>
</dbReference>
<dbReference type="OrthoDB" id="9804774at2"/>
<comment type="similarity">
    <text evidence="1 2">Belongs to the short-chain dehydrogenases/reductases (SDR) family.</text>
</comment>
<evidence type="ECO:0000313" key="3">
    <source>
        <dbReference type="EMBL" id="SFW88718.1"/>
    </source>
</evidence>
<dbReference type="Proteomes" id="UP000183788">
    <property type="component" value="Unassembled WGS sequence"/>
</dbReference>
<dbReference type="STRING" id="1004.SAMN05661012_06301"/>